<feature type="domain" description="Pre-SET" evidence="9">
    <location>
        <begin position="98"/>
        <end position="164"/>
    </location>
</feature>
<keyword evidence="12" id="KW-1185">Reference proteome</keyword>
<dbReference type="AlphaFoldDB" id="A0A8J4SQ13"/>
<evidence type="ECO:0000256" key="1">
    <source>
        <dbReference type="ARBA" id="ARBA00004286"/>
    </source>
</evidence>
<evidence type="ECO:0000259" key="9">
    <source>
        <dbReference type="PROSITE" id="PS50867"/>
    </source>
</evidence>
<comment type="subcellular location">
    <subcellularLocation>
        <location evidence="1">Chromosome</location>
    </subcellularLocation>
</comment>
<dbReference type="PROSITE" id="PS50867">
    <property type="entry name" value="PRE_SET"/>
    <property type="match status" value="1"/>
</dbReference>
<dbReference type="GO" id="GO:0042054">
    <property type="term" value="F:histone methyltransferase activity"/>
    <property type="evidence" value="ECO:0007669"/>
    <property type="project" value="InterPro"/>
</dbReference>
<keyword evidence="5" id="KW-0949">S-adenosyl-L-methionine</keyword>
<organism evidence="11 12">
    <name type="scientific">Paragonimus heterotremus</name>
    <dbReference type="NCBI Taxonomy" id="100268"/>
    <lineage>
        <taxon>Eukaryota</taxon>
        <taxon>Metazoa</taxon>
        <taxon>Spiralia</taxon>
        <taxon>Lophotrochozoa</taxon>
        <taxon>Platyhelminthes</taxon>
        <taxon>Trematoda</taxon>
        <taxon>Digenea</taxon>
        <taxon>Plagiorchiida</taxon>
        <taxon>Troglotremata</taxon>
        <taxon>Troglotrematidae</taxon>
        <taxon>Paragonimus</taxon>
    </lineage>
</organism>
<keyword evidence="7" id="KW-0862">Zinc</keyword>
<comment type="caution">
    <text evidence="11">The sequence shown here is derived from an EMBL/GenBank/DDBJ whole genome shotgun (WGS) entry which is preliminary data.</text>
</comment>
<dbReference type="InterPro" id="IPR050973">
    <property type="entry name" value="H3K9_Histone-Lys_N-MTase"/>
</dbReference>
<dbReference type="PROSITE" id="PS50280">
    <property type="entry name" value="SET"/>
    <property type="match status" value="1"/>
</dbReference>
<evidence type="ECO:0000256" key="3">
    <source>
        <dbReference type="ARBA" id="ARBA00022603"/>
    </source>
</evidence>
<dbReference type="InterPro" id="IPR003616">
    <property type="entry name" value="Post-SET_dom"/>
</dbReference>
<keyword evidence="3" id="KW-0489">Methyltransferase</keyword>
<dbReference type="GO" id="GO:0005694">
    <property type="term" value="C:chromosome"/>
    <property type="evidence" value="ECO:0007669"/>
    <property type="project" value="UniProtKB-SubCell"/>
</dbReference>
<dbReference type="PROSITE" id="PS50868">
    <property type="entry name" value="POST_SET"/>
    <property type="match status" value="1"/>
</dbReference>
<name>A0A8J4SQ13_9TREM</name>
<dbReference type="Gene3D" id="2.170.270.10">
    <property type="entry name" value="SET domain"/>
    <property type="match status" value="1"/>
</dbReference>
<dbReference type="EMBL" id="LUCH01010482">
    <property type="protein sequence ID" value="KAF5395771.1"/>
    <property type="molecule type" value="Genomic_DNA"/>
</dbReference>
<dbReference type="PANTHER" id="PTHR46223:SF3">
    <property type="entry name" value="HISTONE-LYSINE N-METHYLTRANSFERASE SET-23"/>
    <property type="match status" value="1"/>
</dbReference>
<dbReference type="Proteomes" id="UP000748531">
    <property type="component" value="Unassembled WGS sequence"/>
</dbReference>
<dbReference type="GO" id="GO:0005634">
    <property type="term" value="C:nucleus"/>
    <property type="evidence" value="ECO:0007669"/>
    <property type="project" value="InterPro"/>
</dbReference>
<evidence type="ECO:0000256" key="5">
    <source>
        <dbReference type="ARBA" id="ARBA00022691"/>
    </source>
</evidence>
<dbReference type="GO" id="GO:0008270">
    <property type="term" value="F:zinc ion binding"/>
    <property type="evidence" value="ECO:0007669"/>
    <property type="project" value="InterPro"/>
</dbReference>
<sequence length="337" mass="37182">MEEALSTARAYTAAANATGSSFDNTSGAMAISLVESKPAYDVSDNYGRSSNYMYCQRFRSAAQRCGHNPPFRFLRSRGCWLPSRQTNRGFTALRDQIVGCHCKAVCCLFDQATPILENGCPCLRRSGVSYTAEGLLGEFHKPIFECNSTCSCALTCTNRIVQRYLSSSRDITQSNFKPYRVAERPGVGRCLIAARHINPGELVCVYLGEVVPYEEACRREQKQKLKYGHNYVLILKGFAGNSLVSQLCIDGDAPGPDGFKSDGRLVNHSCDPNLTIALVHVDSVIPYAAMFAHRPIPRDAELTYNYADCVPDAHIDMSIVPCRCCAPNCRGYLPRVV</sequence>
<gene>
    <name evidence="11" type="ORF">PHET_11740</name>
</gene>
<feature type="domain" description="Post-SET" evidence="10">
    <location>
        <begin position="318"/>
        <end position="334"/>
    </location>
</feature>
<dbReference type="SUPFAM" id="SSF82199">
    <property type="entry name" value="SET domain"/>
    <property type="match status" value="1"/>
</dbReference>
<keyword evidence="6" id="KW-0479">Metal-binding</keyword>
<dbReference type="OrthoDB" id="616263at2759"/>
<dbReference type="SMART" id="SM00317">
    <property type="entry name" value="SET"/>
    <property type="match status" value="1"/>
</dbReference>
<accession>A0A8J4SQ13</accession>
<dbReference type="Pfam" id="PF05033">
    <property type="entry name" value="Pre-SET"/>
    <property type="match status" value="1"/>
</dbReference>
<evidence type="ECO:0000313" key="12">
    <source>
        <dbReference type="Proteomes" id="UP000748531"/>
    </source>
</evidence>
<dbReference type="InterPro" id="IPR007728">
    <property type="entry name" value="Pre-SET_dom"/>
</dbReference>
<feature type="domain" description="SET" evidence="8">
    <location>
        <begin position="174"/>
        <end position="307"/>
    </location>
</feature>
<dbReference type="InterPro" id="IPR001214">
    <property type="entry name" value="SET_dom"/>
</dbReference>
<evidence type="ECO:0000256" key="7">
    <source>
        <dbReference type="ARBA" id="ARBA00022833"/>
    </source>
</evidence>
<reference evidence="11" key="1">
    <citation type="submission" date="2019-05" db="EMBL/GenBank/DDBJ databases">
        <title>Annotation for the trematode Paragonimus heterotremus.</title>
        <authorList>
            <person name="Choi Y.-J."/>
        </authorList>
    </citation>
    <scope>NUCLEOTIDE SEQUENCE</scope>
    <source>
        <strain evidence="11">LC</strain>
    </source>
</reference>
<keyword evidence="4" id="KW-0808">Transferase</keyword>
<evidence type="ECO:0000256" key="2">
    <source>
        <dbReference type="ARBA" id="ARBA00022454"/>
    </source>
</evidence>
<evidence type="ECO:0000313" key="11">
    <source>
        <dbReference type="EMBL" id="KAF5395771.1"/>
    </source>
</evidence>
<evidence type="ECO:0000256" key="6">
    <source>
        <dbReference type="ARBA" id="ARBA00022723"/>
    </source>
</evidence>
<protein>
    <submittedName>
        <fullName evidence="11">Histone-lysine N-methyltransferase SETMAR</fullName>
    </submittedName>
</protein>
<evidence type="ECO:0000259" key="10">
    <source>
        <dbReference type="PROSITE" id="PS50868"/>
    </source>
</evidence>
<dbReference type="Pfam" id="PF00856">
    <property type="entry name" value="SET"/>
    <property type="match status" value="1"/>
</dbReference>
<evidence type="ECO:0000256" key="4">
    <source>
        <dbReference type="ARBA" id="ARBA00022679"/>
    </source>
</evidence>
<proteinExistence type="predicted"/>
<dbReference type="GO" id="GO:0032259">
    <property type="term" value="P:methylation"/>
    <property type="evidence" value="ECO:0007669"/>
    <property type="project" value="UniProtKB-KW"/>
</dbReference>
<dbReference type="PANTHER" id="PTHR46223">
    <property type="entry name" value="HISTONE-LYSINE N-METHYLTRANSFERASE SUV39H"/>
    <property type="match status" value="1"/>
</dbReference>
<dbReference type="InterPro" id="IPR046341">
    <property type="entry name" value="SET_dom_sf"/>
</dbReference>
<keyword evidence="2" id="KW-0158">Chromosome</keyword>
<evidence type="ECO:0000259" key="8">
    <source>
        <dbReference type="PROSITE" id="PS50280"/>
    </source>
</evidence>